<dbReference type="InterPro" id="IPR024078">
    <property type="entry name" value="LmbE-like_dom_sf"/>
</dbReference>
<dbReference type="EMBL" id="VIVQ01000001">
    <property type="protein sequence ID" value="TWE11915.1"/>
    <property type="molecule type" value="Genomic_DNA"/>
</dbReference>
<dbReference type="RefSeq" id="WP_246104430.1">
    <property type="nucleotide sequence ID" value="NZ_VIVQ01000001.1"/>
</dbReference>
<reference evidence="2 3" key="1">
    <citation type="submission" date="2019-06" db="EMBL/GenBank/DDBJ databases">
        <title>Sequencing the genomes of 1000 actinobacteria strains.</title>
        <authorList>
            <person name="Klenk H.-P."/>
        </authorList>
    </citation>
    <scope>NUCLEOTIDE SEQUENCE [LARGE SCALE GENOMIC DNA]</scope>
    <source>
        <strain evidence="2 3">DSM 19560</strain>
    </source>
</reference>
<dbReference type="SUPFAM" id="SSF102588">
    <property type="entry name" value="LmbE-like"/>
    <property type="match status" value="1"/>
</dbReference>
<dbReference type="Proteomes" id="UP000318297">
    <property type="component" value="Unassembled WGS sequence"/>
</dbReference>
<accession>A0A561E8G8</accession>
<dbReference type="GO" id="GO:0016811">
    <property type="term" value="F:hydrolase activity, acting on carbon-nitrogen (but not peptide) bonds, in linear amides"/>
    <property type="evidence" value="ECO:0007669"/>
    <property type="project" value="TreeGrafter"/>
</dbReference>
<dbReference type="GO" id="GO:0016137">
    <property type="term" value="P:glycoside metabolic process"/>
    <property type="evidence" value="ECO:0007669"/>
    <property type="project" value="UniProtKB-ARBA"/>
</dbReference>
<evidence type="ECO:0000313" key="3">
    <source>
        <dbReference type="Proteomes" id="UP000318297"/>
    </source>
</evidence>
<name>A0A561E8G8_9MICO</name>
<protein>
    <submittedName>
        <fullName evidence="2">LmbE family N-acetylglucosaminyl deacetylase</fullName>
    </submittedName>
</protein>
<dbReference type="Gene3D" id="3.40.50.10320">
    <property type="entry name" value="LmbE-like"/>
    <property type="match status" value="1"/>
</dbReference>
<keyword evidence="3" id="KW-1185">Reference proteome</keyword>
<proteinExistence type="predicted"/>
<dbReference type="InterPro" id="IPR003737">
    <property type="entry name" value="GlcNAc_PI_deacetylase-related"/>
</dbReference>
<evidence type="ECO:0000256" key="1">
    <source>
        <dbReference type="ARBA" id="ARBA00022833"/>
    </source>
</evidence>
<dbReference type="Pfam" id="PF02585">
    <property type="entry name" value="PIG-L"/>
    <property type="match status" value="1"/>
</dbReference>
<organism evidence="2 3">
    <name type="scientific">Rudaeicoccus suwonensis</name>
    <dbReference type="NCBI Taxonomy" id="657409"/>
    <lineage>
        <taxon>Bacteria</taxon>
        <taxon>Bacillati</taxon>
        <taxon>Actinomycetota</taxon>
        <taxon>Actinomycetes</taxon>
        <taxon>Micrococcales</taxon>
        <taxon>Dermacoccaceae</taxon>
        <taxon>Rudaeicoccus</taxon>
    </lineage>
</organism>
<comment type="caution">
    <text evidence="2">The sequence shown here is derived from an EMBL/GenBank/DDBJ whole genome shotgun (WGS) entry which is preliminary data.</text>
</comment>
<dbReference type="PANTHER" id="PTHR12993">
    <property type="entry name" value="N-ACETYLGLUCOSAMINYL-PHOSPHATIDYLINOSITOL DE-N-ACETYLASE-RELATED"/>
    <property type="match status" value="1"/>
</dbReference>
<gene>
    <name evidence="2" type="ORF">BKA23_0708</name>
</gene>
<evidence type="ECO:0000313" key="2">
    <source>
        <dbReference type="EMBL" id="TWE11915.1"/>
    </source>
</evidence>
<sequence length="268" mass="28987">MSHTLVSFHAHPDDEALLTAGTLAKAAAAGHRVVIVVATDGALGLTSEEYRSDLGERRLAELQRSAAALGVARVIHLGYADSGMVGEIAADPPGSVRFVRAGTGEAAQRLAQILREENADVLMSYDVAGGYGHRDHVKVHEVGAEAARIAGTPRVIEATVPRELLVRAIRFVARFYTFPSDFDMGVYERSFTPRAQITHRIDVRHQISAKKAAMRAHASQAAADGADRTLGVFVRIPRPVYDWVFGREWFRDPAHSGPVSDDIFAGLA</sequence>
<keyword evidence="1" id="KW-0862">Zinc</keyword>
<dbReference type="PANTHER" id="PTHR12993:SF26">
    <property type="entry name" value="1D-MYO-INOSITOL 2-ACETAMIDO-2-DEOXY-ALPHA-D-GLUCOPYRANOSIDE DEACETYLASE"/>
    <property type="match status" value="1"/>
</dbReference>
<dbReference type="AlphaFoldDB" id="A0A561E8G8"/>